<feature type="non-terminal residue" evidence="2">
    <location>
        <position position="166"/>
    </location>
</feature>
<feature type="signal peptide" evidence="1">
    <location>
        <begin position="1"/>
        <end position="15"/>
    </location>
</feature>
<dbReference type="VEuPathDB" id="MicrosporidiaDB:M153_1834000500"/>
<reference evidence="2 3" key="1">
    <citation type="submission" date="2015-07" db="EMBL/GenBank/DDBJ databases">
        <title>The genome of Pseudoloma neurophilia, a relevant intracellular parasite of the zebrafish.</title>
        <authorList>
            <person name="Ndikumana S."/>
            <person name="Pelin A."/>
            <person name="Sanders J."/>
            <person name="Corradi N."/>
        </authorList>
    </citation>
    <scope>NUCLEOTIDE SEQUENCE [LARGE SCALE GENOMIC DNA]</scope>
    <source>
        <strain evidence="2 3">MK1</strain>
    </source>
</reference>
<accession>A0A0R0M2F5</accession>
<dbReference type="AlphaFoldDB" id="A0A0R0M2F5"/>
<organism evidence="2 3">
    <name type="scientific">Pseudoloma neurophilia</name>
    <dbReference type="NCBI Taxonomy" id="146866"/>
    <lineage>
        <taxon>Eukaryota</taxon>
        <taxon>Fungi</taxon>
        <taxon>Fungi incertae sedis</taxon>
        <taxon>Microsporidia</taxon>
        <taxon>Pseudoloma</taxon>
    </lineage>
</organism>
<dbReference type="Proteomes" id="UP000051530">
    <property type="component" value="Unassembled WGS sequence"/>
</dbReference>
<dbReference type="EMBL" id="LGUB01000552">
    <property type="protein sequence ID" value="KRH92976.1"/>
    <property type="molecule type" value="Genomic_DNA"/>
</dbReference>
<evidence type="ECO:0000313" key="3">
    <source>
        <dbReference type="Proteomes" id="UP000051530"/>
    </source>
</evidence>
<proteinExistence type="predicted"/>
<comment type="caution">
    <text evidence="2">The sequence shown here is derived from an EMBL/GenBank/DDBJ whole genome shotgun (WGS) entry which is preliminary data.</text>
</comment>
<sequence>MLFLYILSLISIIRAESDTKEADSNKANSNTVDEQYSGQLIKNLSFKRSGNDVIITVYLAHSCNPQSINLMSSKSGDQDSFTIDRPIEDDVTWVSDKNRFTYECDTSTLNDGNQYAIQIQEKSGKFSHSEPFVLQEKEFIFARNAKKSAPKAGWIVALVLSGVALL</sequence>
<evidence type="ECO:0000256" key="1">
    <source>
        <dbReference type="SAM" id="SignalP"/>
    </source>
</evidence>
<name>A0A0R0M2F5_9MICR</name>
<protein>
    <submittedName>
        <fullName evidence="2">Uncharacterized protein</fullName>
    </submittedName>
</protein>
<keyword evidence="3" id="KW-1185">Reference proteome</keyword>
<evidence type="ECO:0000313" key="2">
    <source>
        <dbReference type="EMBL" id="KRH92976.1"/>
    </source>
</evidence>
<gene>
    <name evidence="2" type="ORF">M153_1834000500</name>
</gene>
<feature type="chain" id="PRO_5012565525" evidence="1">
    <location>
        <begin position="16"/>
        <end position="166"/>
    </location>
</feature>
<keyword evidence="1" id="KW-0732">Signal</keyword>